<evidence type="ECO:0000313" key="8">
    <source>
        <dbReference type="Proteomes" id="UP001186944"/>
    </source>
</evidence>
<keyword evidence="3 5" id="KW-1133">Transmembrane helix</keyword>
<gene>
    <name evidence="7" type="ORF">FSP39_024547</name>
</gene>
<feature type="domain" description="G-protein coupled receptors family 1 profile" evidence="6">
    <location>
        <begin position="50"/>
        <end position="320"/>
    </location>
</feature>
<feature type="transmembrane region" description="Helical" evidence="5">
    <location>
        <begin position="81"/>
        <end position="101"/>
    </location>
</feature>
<dbReference type="PROSITE" id="PS50262">
    <property type="entry name" value="G_PROTEIN_RECEP_F1_2"/>
    <property type="match status" value="1"/>
</dbReference>
<comment type="caution">
    <text evidence="7">The sequence shown here is derived from an EMBL/GenBank/DDBJ whole genome shotgun (WGS) entry which is preliminary data.</text>
</comment>
<accession>A0AA88YAR5</accession>
<feature type="transmembrane region" description="Helical" evidence="5">
    <location>
        <begin position="203"/>
        <end position="221"/>
    </location>
</feature>
<evidence type="ECO:0000256" key="3">
    <source>
        <dbReference type="ARBA" id="ARBA00022989"/>
    </source>
</evidence>
<proteinExistence type="predicted"/>
<dbReference type="InterPro" id="IPR017452">
    <property type="entry name" value="GPCR_Rhodpsn_7TM"/>
</dbReference>
<dbReference type="Pfam" id="PF00001">
    <property type="entry name" value="7tm_1"/>
    <property type="match status" value="1"/>
</dbReference>
<feature type="transmembrane region" description="Helical" evidence="5">
    <location>
        <begin position="148"/>
        <end position="167"/>
    </location>
</feature>
<feature type="transmembrane region" description="Helical" evidence="5">
    <location>
        <begin position="257"/>
        <end position="280"/>
    </location>
</feature>
<dbReference type="InterPro" id="IPR052954">
    <property type="entry name" value="GPCR-Ligand_Int"/>
</dbReference>
<comment type="subcellular location">
    <subcellularLocation>
        <location evidence="1">Membrane</location>
    </subcellularLocation>
</comment>
<keyword evidence="8" id="KW-1185">Reference proteome</keyword>
<reference evidence="7" key="1">
    <citation type="submission" date="2019-08" db="EMBL/GenBank/DDBJ databases">
        <title>The improved chromosome-level genome for the pearl oyster Pinctada fucata martensii using PacBio sequencing and Hi-C.</title>
        <authorList>
            <person name="Zheng Z."/>
        </authorList>
    </citation>
    <scope>NUCLEOTIDE SEQUENCE</scope>
    <source>
        <strain evidence="7">ZZ-2019</strain>
        <tissue evidence="7">Adductor muscle</tissue>
    </source>
</reference>
<keyword evidence="2 5" id="KW-0812">Transmembrane</keyword>
<evidence type="ECO:0000256" key="4">
    <source>
        <dbReference type="ARBA" id="ARBA00023136"/>
    </source>
</evidence>
<evidence type="ECO:0000259" key="6">
    <source>
        <dbReference type="PROSITE" id="PS50262"/>
    </source>
</evidence>
<dbReference type="EMBL" id="VSWD01000008">
    <property type="protein sequence ID" value="KAK3096215.1"/>
    <property type="molecule type" value="Genomic_DNA"/>
</dbReference>
<dbReference type="AlphaFoldDB" id="A0AA88YAR5"/>
<evidence type="ECO:0000256" key="2">
    <source>
        <dbReference type="ARBA" id="ARBA00022692"/>
    </source>
</evidence>
<sequence length="422" mass="49071">MEGNFSYQTLLFFANVTDSEEFFNHPDPSSITYLARKIFIPIICLFGLAGNIMSAVIYFGKEMRKMSCSIYLGARSVSDTGYIITLLCSWLDFVDIRIVHLPGLCQLTIFMSYVCSFMSIWCVVFVTYENFVRICKHDKVTSVCTVKVARYATLALLAFAVLTYNFHLWGVDTREIYGKSYCMTRHIEIFTKIEMAVVFGDTLLTLIIPLVIIMIFMSLIFKKAYSSWQRFTRREEDRQQNMFLDRHRSSASPHSRVAKLLTTVSVLFVILHTPSHVMRIKEIFEAFFLGVVASSDGDRVLQHIFSVLYYMNFAINWFVYIISGKKFRRVFYYKFIKCKTRSQRDSCLTSQMNTRVSMRNLSSFELRRLSDTNSRRVNNSMECSIYTNEPSSVSSKRRFSLQQSTEKKISRFGRNLTVDDCL</sequence>
<protein>
    <recommendedName>
        <fullName evidence="6">G-protein coupled receptors family 1 profile domain-containing protein</fullName>
    </recommendedName>
</protein>
<evidence type="ECO:0000256" key="1">
    <source>
        <dbReference type="ARBA" id="ARBA00004370"/>
    </source>
</evidence>
<dbReference type="InterPro" id="IPR000276">
    <property type="entry name" value="GPCR_Rhodpsn"/>
</dbReference>
<feature type="transmembrane region" description="Helical" evidence="5">
    <location>
        <begin position="300"/>
        <end position="322"/>
    </location>
</feature>
<feature type="transmembrane region" description="Helical" evidence="5">
    <location>
        <begin position="38"/>
        <end position="60"/>
    </location>
</feature>
<keyword evidence="4 5" id="KW-0472">Membrane</keyword>
<dbReference type="GO" id="GO:0004930">
    <property type="term" value="F:G protein-coupled receptor activity"/>
    <property type="evidence" value="ECO:0007669"/>
    <property type="project" value="InterPro"/>
</dbReference>
<dbReference type="GO" id="GO:0016020">
    <property type="term" value="C:membrane"/>
    <property type="evidence" value="ECO:0007669"/>
    <property type="project" value="UniProtKB-SubCell"/>
</dbReference>
<dbReference type="PRINTS" id="PR00237">
    <property type="entry name" value="GPCRRHODOPSN"/>
</dbReference>
<organism evidence="7 8">
    <name type="scientific">Pinctada imbricata</name>
    <name type="common">Atlantic pearl-oyster</name>
    <name type="synonym">Pinctada martensii</name>
    <dbReference type="NCBI Taxonomy" id="66713"/>
    <lineage>
        <taxon>Eukaryota</taxon>
        <taxon>Metazoa</taxon>
        <taxon>Spiralia</taxon>
        <taxon>Lophotrochozoa</taxon>
        <taxon>Mollusca</taxon>
        <taxon>Bivalvia</taxon>
        <taxon>Autobranchia</taxon>
        <taxon>Pteriomorphia</taxon>
        <taxon>Pterioida</taxon>
        <taxon>Pterioidea</taxon>
        <taxon>Pteriidae</taxon>
        <taxon>Pinctada</taxon>
    </lineage>
</organism>
<dbReference type="CDD" id="cd14978">
    <property type="entry name" value="7tmA_FMRFamide_R-like"/>
    <property type="match status" value="1"/>
</dbReference>
<dbReference type="Proteomes" id="UP001186944">
    <property type="component" value="Unassembled WGS sequence"/>
</dbReference>
<name>A0AA88YAR5_PINIB</name>
<dbReference type="SUPFAM" id="SSF81321">
    <property type="entry name" value="Family A G protein-coupled receptor-like"/>
    <property type="match status" value="1"/>
</dbReference>
<evidence type="ECO:0000256" key="5">
    <source>
        <dbReference type="SAM" id="Phobius"/>
    </source>
</evidence>
<evidence type="ECO:0000313" key="7">
    <source>
        <dbReference type="EMBL" id="KAK3096215.1"/>
    </source>
</evidence>
<dbReference type="PANTHER" id="PTHR46641">
    <property type="entry name" value="FMRFAMIDE RECEPTOR-RELATED"/>
    <property type="match status" value="1"/>
</dbReference>
<dbReference type="PANTHER" id="PTHR46641:SF25">
    <property type="entry name" value="CNMAMIDE RECEPTOR-RELATED"/>
    <property type="match status" value="1"/>
</dbReference>
<feature type="transmembrane region" description="Helical" evidence="5">
    <location>
        <begin position="107"/>
        <end position="128"/>
    </location>
</feature>
<dbReference type="Gene3D" id="1.20.1070.10">
    <property type="entry name" value="Rhodopsin 7-helix transmembrane proteins"/>
    <property type="match status" value="1"/>
</dbReference>